<reference evidence="6 7" key="1">
    <citation type="submission" date="2020-08" db="EMBL/GenBank/DDBJ databases">
        <title>Genome sequence of Diaphorobacter ruginosibacter DSM 27467T.</title>
        <authorList>
            <person name="Hyun D.-W."/>
            <person name="Bae J.-W."/>
        </authorList>
    </citation>
    <scope>NUCLEOTIDE SEQUENCE [LARGE SCALE GENOMIC DNA]</scope>
    <source>
        <strain evidence="6 7">DSM 27467</strain>
    </source>
</reference>
<evidence type="ECO:0000256" key="1">
    <source>
        <dbReference type="ARBA" id="ARBA00023015"/>
    </source>
</evidence>
<evidence type="ECO:0000313" key="7">
    <source>
        <dbReference type="Proteomes" id="UP000515811"/>
    </source>
</evidence>
<evidence type="ECO:0000259" key="5">
    <source>
        <dbReference type="PROSITE" id="PS51078"/>
    </source>
</evidence>
<dbReference type="InterPro" id="IPR029016">
    <property type="entry name" value="GAF-like_dom_sf"/>
</dbReference>
<feature type="domain" description="IclR-ED" evidence="5">
    <location>
        <begin position="65"/>
        <end position="246"/>
    </location>
</feature>
<dbReference type="PROSITE" id="PS51077">
    <property type="entry name" value="HTH_ICLR"/>
    <property type="match status" value="1"/>
</dbReference>
<dbReference type="GO" id="GO:0003677">
    <property type="term" value="F:DNA binding"/>
    <property type="evidence" value="ECO:0007669"/>
    <property type="project" value="UniProtKB-KW"/>
</dbReference>
<dbReference type="PANTHER" id="PTHR30136:SF35">
    <property type="entry name" value="HTH-TYPE TRANSCRIPTIONAL REGULATOR RV1719"/>
    <property type="match status" value="1"/>
</dbReference>
<sequence length="249" mass="27607">MDKTFIKGLVLLEAMARNDKGSGVSELAAQLLLNKSNVHRLLQALVHQGFARKNTDTNRYELTMKLWELGSRTANKLDVRLESLPFMKQLAEETRETVHLSILDGAEVLYVEKIDSPQPVRAYTTVGGRAPAQCVATGKAMLAWADEDVLGAVKNRLKPHTEKSIVRFGDLRKQLEDIRTKGFAVNTGEWREQVVGAAAPIRDASGKVVAALGISGPADRLPKELLEKNGERMIEVTEMISRRLGYSRM</sequence>
<dbReference type="InterPro" id="IPR036390">
    <property type="entry name" value="WH_DNA-bd_sf"/>
</dbReference>
<dbReference type="Pfam" id="PF09339">
    <property type="entry name" value="HTH_IclR"/>
    <property type="match status" value="1"/>
</dbReference>
<proteinExistence type="predicted"/>
<dbReference type="SUPFAM" id="SSF46785">
    <property type="entry name" value="Winged helix' DNA-binding domain"/>
    <property type="match status" value="1"/>
</dbReference>
<evidence type="ECO:0000313" key="6">
    <source>
        <dbReference type="EMBL" id="QNN56878.1"/>
    </source>
</evidence>
<dbReference type="EMBL" id="CP060714">
    <property type="protein sequence ID" value="QNN56878.1"/>
    <property type="molecule type" value="Genomic_DNA"/>
</dbReference>
<keyword evidence="7" id="KW-1185">Reference proteome</keyword>
<dbReference type="GO" id="GO:0045892">
    <property type="term" value="P:negative regulation of DNA-templated transcription"/>
    <property type="evidence" value="ECO:0007669"/>
    <property type="project" value="TreeGrafter"/>
</dbReference>
<dbReference type="AlphaFoldDB" id="A0A7G9RMQ3"/>
<dbReference type="Pfam" id="PF01614">
    <property type="entry name" value="IclR_C"/>
    <property type="match status" value="1"/>
</dbReference>
<gene>
    <name evidence="6" type="ORF">H9K76_20660</name>
</gene>
<organism evidence="6 7">
    <name type="scientific">Diaphorobacter ruginosibacter</name>
    <dbReference type="NCBI Taxonomy" id="1715720"/>
    <lineage>
        <taxon>Bacteria</taxon>
        <taxon>Pseudomonadati</taxon>
        <taxon>Pseudomonadota</taxon>
        <taxon>Betaproteobacteria</taxon>
        <taxon>Burkholderiales</taxon>
        <taxon>Comamonadaceae</taxon>
        <taxon>Diaphorobacter</taxon>
    </lineage>
</organism>
<protein>
    <submittedName>
        <fullName evidence="6">IclR family transcriptional regulator</fullName>
    </submittedName>
</protein>
<dbReference type="InterPro" id="IPR005471">
    <property type="entry name" value="Tscrpt_reg_IclR_N"/>
</dbReference>
<evidence type="ECO:0000259" key="4">
    <source>
        <dbReference type="PROSITE" id="PS51077"/>
    </source>
</evidence>
<feature type="domain" description="HTH iclR-type" evidence="4">
    <location>
        <begin position="2"/>
        <end position="64"/>
    </location>
</feature>
<dbReference type="KEGG" id="drg:H9K76_20660"/>
<evidence type="ECO:0000256" key="3">
    <source>
        <dbReference type="ARBA" id="ARBA00023163"/>
    </source>
</evidence>
<dbReference type="InterPro" id="IPR036388">
    <property type="entry name" value="WH-like_DNA-bd_sf"/>
</dbReference>
<dbReference type="GO" id="GO:0003700">
    <property type="term" value="F:DNA-binding transcription factor activity"/>
    <property type="evidence" value="ECO:0007669"/>
    <property type="project" value="TreeGrafter"/>
</dbReference>
<dbReference type="Proteomes" id="UP000515811">
    <property type="component" value="Chromosome"/>
</dbReference>
<dbReference type="RefSeq" id="WP_187597144.1">
    <property type="nucleotide sequence ID" value="NZ_CP060714.1"/>
</dbReference>
<keyword evidence="3" id="KW-0804">Transcription</keyword>
<keyword evidence="2" id="KW-0238">DNA-binding</keyword>
<dbReference type="PANTHER" id="PTHR30136">
    <property type="entry name" value="HELIX-TURN-HELIX TRANSCRIPTIONAL REGULATOR, ICLR FAMILY"/>
    <property type="match status" value="1"/>
</dbReference>
<name>A0A7G9RMQ3_9BURK</name>
<dbReference type="InterPro" id="IPR014757">
    <property type="entry name" value="Tscrpt_reg_IclR_C"/>
</dbReference>
<dbReference type="InterPro" id="IPR050707">
    <property type="entry name" value="HTH_MetabolicPath_Reg"/>
</dbReference>
<keyword evidence="1" id="KW-0805">Transcription regulation</keyword>
<dbReference type="SUPFAM" id="SSF55781">
    <property type="entry name" value="GAF domain-like"/>
    <property type="match status" value="1"/>
</dbReference>
<dbReference type="Gene3D" id="3.30.450.40">
    <property type="match status" value="1"/>
</dbReference>
<dbReference type="Gene3D" id="1.10.10.10">
    <property type="entry name" value="Winged helix-like DNA-binding domain superfamily/Winged helix DNA-binding domain"/>
    <property type="match status" value="1"/>
</dbReference>
<evidence type="ECO:0000256" key="2">
    <source>
        <dbReference type="ARBA" id="ARBA00023125"/>
    </source>
</evidence>
<dbReference type="PROSITE" id="PS51078">
    <property type="entry name" value="ICLR_ED"/>
    <property type="match status" value="1"/>
</dbReference>
<dbReference type="SMART" id="SM00346">
    <property type="entry name" value="HTH_ICLR"/>
    <property type="match status" value="1"/>
</dbReference>
<accession>A0A7G9RMQ3</accession>